<feature type="compositionally biased region" description="Pro residues" evidence="1">
    <location>
        <begin position="305"/>
        <end position="316"/>
    </location>
</feature>
<feature type="compositionally biased region" description="Basic and acidic residues" evidence="1">
    <location>
        <begin position="75"/>
        <end position="97"/>
    </location>
</feature>
<feature type="region of interest" description="Disordered" evidence="1">
    <location>
        <begin position="75"/>
        <end position="112"/>
    </location>
</feature>
<dbReference type="OrthoDB" id="3638805at2"/>
<dbReference type="EMBL" id="WUTW01000001">
    <property type="protein sequence ID" value="MXQ64068.1"/>
    <property type="molecule type" value="Genomic_DNA"/>
</dbReference>
<name>A0A6I4W3S8_9ACTN</name>
<feature type="region of interest" description="Disordered" evidence="1">
    <location>
        <begin position="193"/>
        <end position="452"/>
    </location>
</feature>
<protein>
    <submittedName>
        <fullName evidence="3">Uncharacterized protein</fullName>
    </submittedName>
</protein>
<keyword evidence="2" id="KW-1133">Transmembrane helix</keyword>
<evidence type="ECO:0000313" key="3">
    <source>
        <dbReference type="EMBL" id="MXQ64068.1"/>
    </source>
</evidence>
<gene>
    <name evidence="3" type="ORF">GQ466_08465</name>
</gene>
<keyword evidence="2" id="KW-0472">Membrane</keyword>
<dbReference type="PRINTS" id="PR01217">
    <property type="entry name" value="PRICHEXTENSN"/>
</dbReference>
<keyword evidence="4" id="KW-1185">Reference proteome</keyword>
<feature type="compositionally biased region" description="Low complexity" evidence="1">
    <location>
        <begin position="432"/>
        <end position="445"/>
    </location>
</feature>
<sequence>MIILSGVLVVAAIALLVAGIVAGEGTSAQVFGVDALTVIYVSIGVSIVSLLCLIVGVILRRKELFGSGASAAAADRRRRERTKAERKADRKAAKDGKDADDEDGAVSGPAPEVPADAVVHVVRGRKRYHLDTCRQLAGRTGEELTYAEAKEEGFSPCTACMPDTALAARAAVSVPAASAEGAATAEGSAATAVKESGAGDGAAPAPLPTRRSLLKSGGTDGPDAEPAADPAPTASSPPVSSTASFAALPEPPVPAEPQPAPVPAPQPEARPEPRPEPPAEPPAPHEPDPLGALESDPSASGPVPSAWPVPGGPPAAEPAYEAPYEPSYDASYETPYEPVREQPAYEPEPRAVDPLAGLPPESFRPAAPDPLTDPLTDPLAALPSEPPRRPDPLTDPLPGSFDDPLAFPGSTNAPRPRVSDPAATHDDTPVHAGRSAPAGGTPAAGGDDEPVRILSGTKRYHRIDCALIEDIGDEADDLEALSRAEAKARGCTPCLVCQPDRERAR</sequence>
<organism evidence="3 4">
    <name type="scientific">Actinomadura rayongensis</name>
    <dbReference type="NCBI Taxonomy" id="1429076"/>
    <lineage>
        <taxon>Bacteria</taxon>
        <taxon>Bacillati</taxon>
        <taxon>Actinomycetota</taxon>
        <taxon>Actinomycetes</taxon>
        <taxon>Streptosporangiales</taxon>
        <taxon>Thermomonosporaceae</taxon>
        <taxon>Actinomadura</taxon>
    </lineage>
</organism>
<evidence type="ECO:0000313" key="4">
    <source>
        <dbReference type="Proteomes" id="UP000431901"/>
    </source>
</evidence>
<feature type="transmembrane region" description="Helical" evidence="2">
    <location>
        <begin position="38"/>
        <end position="59"/>
    </location>
</feature>
<accession>A0A6I4W3S8</accession>
<reference evidence="3 4" key="1">
    <citation type="submission" date="2019-12" db="EMBL/GenBank/DDBJ databases">
        <title>Nocardia macrotermitis sp. nov. and Nocardia aurantia sp. nov., isolated from the gut of the fungus growing-termite Macrotermes natalensis.</title>
        <authorList>
            <person name="Christine B."/>
            <person name="Rene B."/>
        </authorList>
    </citation>
    <scope>NUCLEOTIDE SEQUENCE [LARGE SCALE GENOMIC DNA]</scope>
    <source>
        <strain evidence="3 4">DSM 102126</strain>
    </source>
</reference>
<dbReference type="AlphaFoldDB" id="A0A6I4W3S8"/>
<comment type="caution">
    <text evidence="3">The sequence shown here is derived from an EMBL/GenBank/DDBJ whole genome shotgun (WGS) entry which is preliminary data.</text>
</comment>
<evidence type="ECO:0000256" key="2">
    <source>
        <dbReference type="SAM" id="Phobius"/>
    </source>
</evidence>
<feature type="compositionally biased region" description="Basic and acidic residues" evidence="1">
    <location>
        <begin position="269"/>
        <end position="288"/>
    </location>
</feature>
<feature type="compositionally biased region" description="Low complexity" evidence="1">
    <location>
        <begin position="317"/>
        <end position="328"/>
    </location>
</feature>
<keyword evidence="2" id="KW-0812">Transmembrane</keyword>
<feature type="compositionally biased region" description="Low complexity" evidence="1">
    <location>
        <begin position="365"/>
        <end position="383"/>
    </location>
</feature>
<evidence type="ECO:0000256" key="1">
    <source>
        <dbReference type="SAM" id="MobiDB-lite"/>
    </source>
</evidence>
<dbReference type="RefSeq" id="WP_161102138.1">
    <property type="nucleotide sequence ID" value="NZ_JBHLYI010000017.1"/>
</dbReference>
<dbReference type="Proteomes" id="UP000431901">
    <property type="component" value="Unassembled WGS sequence"/>
</dbReference>
<proteinExistence type="predicted"/>
<feature type="compositionally biased region" description="Low complexity" evidence="1">
    <location>
        <begin position="224"/>
        <end position="247"/>
    </location>
</feature>
<feature type="compositionally biased region" description="Pro residues" evidence="1">
    <location>
        <begin position="249"/>
        <end position="268"/>
    </location>
</feature>